<dbReference type="Gene3D" id="3.30.1240.10">
    <property type="match status" value="1"/>
</dbReference>
<dbReference type="GO" id="GO:0000287">
    <property type="term" value="F:magnesium ion binding"/>
    <property type="evidence" value="ECO:0007669"/>
    <property type="project" value="TreeGrafter"/>
</dbReference>
<dbReference type="InterPro" id="IPR023214">
    <property type="entry name" value="HAD_sf"/>
</dbReference>
<keyword evidence="1" id="KW-0378">Hydrolase</keyword>
<dbReference type="SUPFAM" id="SSF56784">
    <property type="entry name" value="HAD-like"/>
    <property type="match status" value="1"/>
</dbReference>
<dbReference type="PANTHER" id="PTHR10000">
    <property type="entry name" value="PHOSPHOSERINE PHOSPHATASE"/>
    <property type="match status" value="1"/>
</dbReference>
<keyword evidence="2" id="KW-1185">Reference proteome</keyword>
<dbReference type="EMBL" id="CP025121">
    <property type="protein sequence ID" value="AYJ00993.1"/>
    <property type="molecule type" value="Genomic_DNA"/>
</dbReference>
<dbReference type="Proteomes" id="UP000272462">
    <property type="component" value="Chromosome"/>
</dbReference>
<dbReference type="GO" id="GO:0005829">
    <property type="term" value="C:cytosol"/>
    <property type="evidence" value="ECO:0007669"/>
    <property type="project" value="TreeGrafter"/>
</dbReference>
<dbReference type="GO" id="GO:0016791">
    <property type="term" value="F:phosphatase activity"/>
    <property type="evidence" value="ECO:0007669"/>
    <property type="project" value="UniProtKB-ARBA"/>
</dbReference>
<sequence>MIIKKRLFFFDIDDTLYCNEKKRVLPQTKKLIEELSKNPNIVLGIATGRNHANLDVISDLLPCFKYLVLINGALVLEDKQIIDENPIPVDYIKKFLEGVKLHSQYKLVGAAISMDKSSCFYQDQLHQTEIIKYWQTKFDISVDNEFYLKEKVFMLNLFGEEKIKMKSFLDELDLFKTYYWDSHVDLTMKNINKFHGIQKIKEKYPGYEVICVGDGCNDKEMLERADIGIAMGNCEYEEVRQQANLISDYIIDDKMYDFFKKHDLV</sequence>
<dbReference type="PRINTS" id="PR00119">
    <property type="entry name" value="CATATPASE"/>
</dbReference>
<dbReference type="InterPro" id="IPR036412">
    <property type="entry name" value="HAD-like_sf"/>
</dbReference>
<dbReference type="Gene3D" id="3.40.50.1000">
    <property type="entry name" value="HAD superfamily/HAD-like"/>
    <property type="match status" value="1"/>
</dbReference>
<organism evidence="1 2">
    <name type="scientific">Ziziphus jujuba witches'-broom phytoplasma</name>
    <dbReference type="NCBI Taxonomy" id="135727"/>
    <lineage>
        <taxon>Bacteria</taxon>
        <taxon>Bacillati</taxon>
        <taxon>Mycoplasmatota</taxon>
        <taxon>Mollicutes</taxon>
        <taxon>Acholeplasmatales</taxon>
        <taxon>Acholeplasmataceae</taxon>
        <taxon>Candidatus Phytoplasma</taxon>
        <taxon>16SrV (Elm yellows group)</taxon>
    </lineage>
</organism>
<name>A0A660HLQ9_ZIZJU</name>
<dbReference type="Pfam" id="PF08282">
    <property type="entry name" value="Hydrolase_3"/>
    <property type="match status" value="1"/>
</dbReference>
<dbReference type="NCBIfam" id="TIGR01484">
    <property type="entry name" value="HAD-SF-IIB"/>
    <property type="match status" value="1"/>
</dbReference>
<proteinExistence type="predicted"/>
<reference evidence="1 2" key="1">
    <citation type="journal article" date="2018" name="BMC Genomics">
        <title>Comparative genome analysis of jujube witches'-broom Phytoplasma, an obligate pathogen that causes jujube witches'-broom disease.</title>
        <authorList>
            <person name="Wang J."/>
            <person name="Song L."/>
            <person name="Jiao Q."/>
            <person name="Yang S."/>
            <person name="Gao R."/>
            <person name="Lu X."/>
            <person name="Zhou G."/>
        </authorList>
    </citation>
    <scope>NUCLEOTIDE SEQUENCE [LARGE SCALE GENOMIC DNA]</scope>
    <source>
        <strain evidence="1">Jwb-nky</strain>
    </source>
</reference>
<protein>
    <submittedName>
        <fullName evidence="1">HAD family hydrolase</fullName>
    </submittedName>
</protein>
<dbReference type="AlphaFoldDB" id="A0A660HLQ9"/>
<gene>
    <name evidence="1" type="ORF">CWO85_00345</name>
</gene>
<dbReference type="PANTHER" id="PTHR10000:SF25">
    <property type="entry name" value="PHOSPHATASE YKRA-RELATED"/>
    <property type="match status" value="1"/>
</dbReference>
<evidence type="ECO:0000313" key="1">
    <source>
        <dbReference type="EMBL" id="AYJ00993.1"/>
    </source>
</evidence>
<accession>A0A660HLQ9</accession>
<evidence type="ECO:0000313" key="2">
    <source>
        <dbReference type="Proteomes" id="UP000272462"/>
    </source>
</evidence>
<dbReference type="RefSeq" id="WP_121463725.1">
    <property type="nucleotide sequence ID" value="NZ_CP025121.1"/>
</dbReference>
<dbReference type="InterPro" id="IPR006379">
    <property type="entry name" value="HAD-SF_hydro_IIB"/>
</dbReference>
<dbReference type="KEGG" id="pzi:CWO85_00345"/>